<sequence>MAKFILCIVIMAVASTEEVNYFPDQCESYKGMPKKIAAITFAERKITQQSEYLISLFDGPTVTKRIPVLGLRGGDYNKKMFGIIEMAFSTGSLVTIQHCEQGNIAGLMISSINQF</sequence>
<reference evidence="1 2" key="1">
    <citation type="submission" date="2016-03" db="EMBL/GenBank/DDBJ databases">
        <title>Genome sequence of Providencia stuartii strain, isolated from the salivary glands of larval Lucilia sericata.</title>
        <authorList>
            <person name="Yuan Y."/>
            <person name="Zhang Y."/>
            <person name="Fu S."/>
            <person name="Crippen T.L."/>
            <person name="Visi D."/>
            <person name="Benbow M.E."/>
            <person name="Allen M."/>
            <person name="Tomberlin J.K."/>
            <person name="Sze S.-H."/>
            <person name="Tarone A.M."/>
        </authorList>
    </citation>
    <scope>NUCLEOTIDE SEQUENCE [LARGE SCALE GENOMIC DNA]</scope>
    <source>
        <strain evidence="1 2">Crippen</strain>
    </source>
</reference>
<accession>A0A1S1HU85</accession>
<name>A0A1S1HU85_PROST</name>
<organism evidence="1 2">
    <name type="scientific">Providencia stuartii</name>
    <dbReference type="NCBI Taxonomy" id="588"/>
    <lineage>
        <taxon>Bacteria</taxon>
        <taxon>Pseudomonadati</taxon>
        <taxon>Pseudomonadota</taxon>
        <taxon>Gammaproteobacteria</taxon>
        <taxon>Enterobacterales</taxon>
        <taxon>Morganellaceae</taxon>
        <taxon>Providencia</taxon>
    </lineage>
</organism>
<comment type="caution">
    <text evidence="1">The sequence shown here is derived from an EMBL/GenBank/DDBJ whole genome shotgun (WGS) entry which is preliminary data.</text>
</comment>
<evidence type="ECO:0000313" key="2">
    <source>
        <dbReference type="Proteomes" id="UP000179588"/>
    </source>
</evidence>
<gene>
    <name evidence="1" type="ORF">A3Q29_12615</name>
</gene>
<dbReference type="AlphaFoldDB" id="A0A1S1HU85"/>
<dbReference type="EMBL" id="LVIE01000013">
    <property type="protein sequence ID" value="OHT25618.1"/>
    <property type="molecule type" value="Genomic_DNA"/>
</dbReference>
<keyword evidence="2" id="KW-1185">Reference proteome</keyword>
<evidence type="ECO:0000313" key="1">
    <source>
        <dbReference type="EMBL" id="OHT25618.1"/>
    </source>
</evidence>
<proteinExistence type="predicted"/>
<dbReference type="Proteomes" id="UP000179588">
    <property type="component" value="Unassembled WGS sequence"/>
</dbReference>
<protein>
    <submittedName>
        <fullName evidence="1">Uncharacterized protein</fullName>
    </submittedName>
</protein>